<dbReference type="Pfam" id="PF10140">
    <property type="entry name" value="YukC"/>
    <property type="match status" value="1"/>
</dbReference>
<sequence>MTQVKDISENYEFETTTEAVTVTLKPSQYDSARTEQFDLYLTKRQHFLPGKLQEASDRQLVVSYSKDALTTSLADNSFKKLGIYERLVLAQKAVFLEDYLGSPVAPLIAPANLFIQGDQLLAAHRGFMDAVSPYLMDEDQYFKEYRGLILYMINPDLPYEQLIEGAGTLKTQLSKKIQAAASFTELDNILHEEVARQEKRRQENNRLVSKKKYLSFKWGTIVLALVTLILAVTAGYLGFNKVPANQRVITAQTQYNAKDYDGVLDTLDKDKPENLPKGAQYIAAASSIQLDSLSHKQQRTLMNNVSQKSSENTLLYWIYLGRGDFKKSLNIAQNIGDNQYILHAYTKLYDSTKNDNQMNGAKKQKLLRQYNKAINKYLKTLGGKKDGTRKDS</sequence>
<keyword evidence="2" id="KW-0812">Transmembrane</keyword>
<keyword evidence="4" id="KW-1185">Reference proteome</keyword>
<dbReference type="Proteomes" id="UP000286848">
    <property type="component" value="Unassembled WGS sequence"/>
</dbReference>
<dbReference type="Gene3D" id="1.10.510.10">
    <property type="entry name" value="Transferase(Phosphotransferase) domain 1"/>
    <property type="match status" value="1"/>
</dbReference>
<reference evidence="3 4" key="1">
    <citation type="journal article" date="2019" name="Int. J. Syst. Evol. Microbiol.">
        <title>Lactobacillus salitolerans sp. nov., a novel lactic acid bacterium isolated from spent mushroom substrates.</title>
        <authorList>
            <person name="Tohno M."/>
            <person name="Tanizawa Y."/>
            <person name="Kojima Y."/>
            <person name="Sakamoto M."/>
            <person name="Nakamura Y."/>
            <person name="Ohkuma M."/>
            <person name="Kobayashi H."/>
        </authorList>
    </citation>
    <scope>NUCLEOTIDE SEQUENCE [LARGE SCALE GENOMIC DNA]</scope>
    <source>
        <strain evidence="3 4">YK43</strain>
    </source>
</reference>
<keyword evidence="2" id="KW-0472">Membrane</keyword>
<dbReference type="EMBL" id="BFFP01000018">
    <property type="protein sequence ID" value="GBG94793.1"/>
    <property type="molecule type" value="Genomic_DNA"/>
</dbReference>
<dbReference type="RefSeq" id="WP_124976530.1">
    <property type="nucleotide sequence ID" value="NZ_BFFP01000018.1"/>
</dbReference>
<gene>
    <name evidence="3" type="ORF">LFYK43_12520</name>
</gene>
<comment type="similarity">
    <text evidence="1">Belongs to the EssB family.</text>
</comment>
<dbReference type="NCBIfam" id="TIGR03926">
    <property type="entry name" value="T7_EssB"/>
    <property type="match status" value="1"/>
</dbReference>
<proteinExistence type="inferred from homology"/>
<organism evidence="3 4">
    <name type="scientific">Ligilactobacillus salitolerans</name>
    <dbReference type="NCBI Taxonomy" id="1808352"/>
    <lineage>
        <taxon>Bacteria</taxon>
        <taxon>Bacillati</taxon>
        <taxon>Bacillota</taxon>
        <taxon>Bacilli</taxon>
        <taxon>Lactobacillales</taxon>
        <taxon>Lactobacillaceae</taxon>
        <taxon>Ligilactobacillus</taxon>
    </lineage>
</organism>
<dbReference type="Gene3D" id="1.25.40.680">
    <property type="entry name" value="Type VII secretion system EssB, C-terminal-like domain"/>
    <property type="match status" value="1"/>
</dbReference>
<dbReference type="InterPro" id="IPR042565">
    <property type="entry name" value="T7SS_EssB_C"/>
</dbReference>
<evidence type="ECO:0008006" key="5">
    <source>
        <dbReference type="Google" id="ProtNLM"/>
    </source>
</evidence>
<name>A0A401ITC0_9LACO</name>
<accession>A0A401ITC0</accession>
<dbReference type="AlphaFoldDB" id="A0A401ITC0"/>
<comment type="caution">
    <text evidence="3">The sequence shown here is derived from an EMBL/GenBank/DDBJ whole genome shotgun (WGS) entry which is preliminary data.</text>
</comment>
<dbReference type="InterPro" id="IPR018778">
    <property type="entry name" value="T7SS_EssB"/>
</dbReference>
<evidence type="ECO:0000256" key="2">
    <source>
        <dbReference type="SAM" id="Phobius"/>
    </source>
</evidence>
<evidence type="ECO:0000313" key="4">
    <source>
        <dbReference type="Proteomes" id="UP000286848"/>
    </source>
</evidence>
<evidence type="ECO:0000256" key="1">
    <source>
        <dbReference type="ARBA" id="ARBA00010163"/>
    </source>
</evidence>
<feature type="transmembrane region" description="Helical" evidence="2">
    <location>
        <begin position="216"/>
        <end position="239"/>
    </location>
</feature>
<protein>
    <recommendedName>
        <fullName evidence="5">Type VII secretion protein EssB</fullName>
    </recommendedName>
</protein>
<evidence type="ECO:0000313" key="3">
    <source>
        <dbReference type="EMBL" id="GBG94793.1"/>
    </source>
</evidence>
<dbReference type="OrthoDB" id="4975281at2"/>
<keyword evidence="2" id="KW-1133">Transmembrane helix</keyword>